<keyword evidence="3" id="KW-1185">Reference proteome</keyword>
<evidence type="ECO:0000256" key="1">
    <source>
        <dbReference type="SAM" id="MobiDB-lite"/>
    </source>
</evidence>
<accession>A0A1X6NQM1</accession>
<reference evidence="2 3" key="1">
    <citation type="submission" date="2017-03" db="EMBL/GenBank/DDBJ databases">
        <title>WGS assembly of Porphyra umbilicalis.</title>
        <authorList>
            <person name="Brawley S.H."/>
            <person name="Blouin N.A."/>
            <person name="Ficko-Blean E."/>
            <person name="Wheeler G.L."/>
            <person name="Lohr M."/>
            <person name="Goodson H.V."/>
            <person name="Jenkins J.W."/>
            <person name="Blaby-Haas C.E."/>
            <person name="Helliwell K.E."/>
            <person name="Chan C."/>
            <person name="Marriage T."/>
            <person name="Bhattacharya D."/>
            <person name="Klein A.S."/>
            <person name="Badis Y."/>
            <person name="Brodie J."/>
            <person name="Cao Y."/>
            <person name="Collen J."/>
            <person name="Dittami S.M."/>
            <person name="Gachon C.M."/>
            <person name="Green B.R."/>
            <person name="Karpowicz S."/>
            <person name="Kim J.W."/>
            <person name="Kudahl U."/>
            <person name="Lin S."/>
            <person name="Michel G."/>
            <person name="Mittag M."/>
            <person name="Olson B.J."/>
            <person name="Pangilinan J."/>
            <person name="Peng Y."/>
            <person name="Qiu H."/>
            <person name="Shu S."/>
            <person name="Singer J.T."/>
            <person name="Smith A.G."/>
            <person name="Sprecher B.N."/>
            <person name="Wagner V."/>
            <person name="Wang W."/>
            <person name="Wang Z.-Y."/>
            <person name="Yan J."/>
            <person name="Yarish C."/>
            <person name="Zoeuner-Riek S."/>
            <person name="Zhuang Y."/>
            <person name="Zou Y."/>
            <person name="Lindquist E.A."/>
            <person name="Grimwood J."/>
            <person name="Barry K."/>
            <person name="Rokhsar D.S."/>
            <person name="Schmutz J."/>
            <person name="Stiller J.W."/>
            <person name="Grossman A.R."/>
            <person name="Prochnik S.E."/>
        </authorList>
    </citation>
    <scope>NUCLEOTIDE SEQUENCE [LARGE SCALE GENOMIC DNA]</scope>
    <source>
        <strain evidence="2">4086291</strain>
    </source>
</reference>
<feature type="region of interest" description="Disordered" evidence="1">
    <location>
        <begin position="228"/>
        <end position="250"/>
    </location>
</feature>
<protein>
    <submittedName>
        <fullName evidence="2">Uncharacterized protein</fullName>
    </submittedName>
</protein>
<sequence>MGHMDVIPSVSVAASLFGYSAGHAFVPLAHILQETCTKLQSATDGVVLIVVTICRVDMPRGMLLFWSGYIDSIQQASASAETETAISVGVDSISSALRLLHVERRAHRAEAGRGGLGVNGASRGSLGGGGAERHDGGAATDDAAAGDGIVTAFGAGAVFGATPSGAAVRAAAMAGDAVGEKGPSFVAPPGVAPGATLSQSGAAGTGRLDGAADDGDAVKHTLVQQTPLDDDRSAASSQGGHTQAIGSQSTVSAAAASATGTGAASSRGGSNGLSGTSAGDKGTRNFFLSPDFVLPGLTVAPPRIVQATGRGRGRINPFPPPSTSP</sequence>
<proteinExistence type="predicted"/>
<feature type="region of interest" description="Disordered" evidence="1">
    <location>
        <begin position="293"/>
        <end position="325"/>
    </location>
</feature>
<evidence type="ECO:0000313" key="2">
    <source>
        <dbReference type="EMBL" id="OSX70683.1"/>
    </source>
</evidence>
<dbReference type="AlphaFoldDB" id="A0A1X6NQM1"/>
<dbReference type="EMBL" id="KV919223">
    <property type="protein sequence ID" value="OSX70683.1"/>
    <property type="molecule type" value="Genomic_DNA"/>
</dbReference>
<organism evidence="2 3">
    <name type="scientific">Porphyra umbilicalis</name>
    <name type="common">Purple laver</name>
    <name type="synonym">Red alga</name>
    <dbReference type="NCBI Taxonomy" id="2786"/>
    <lineage>
        <taxon>Eukaryota</taxon>
        <taxon>Rhodophyta</taxon>
        <taxon>Bangiophyceae</taxon>
        <taxon>Bangiales</taxon>
        <taxon>Bangiaceae</taxon>
        <taxon>Porphyra</taxon>
    </lineage>
</organism>
<dbReference type="Proteomes" id="UP000218209">
    <property type="component" value="Unassembled WGS sequence"/>
</dbReference>
<feature type="region of interest" description="Disordered" evidence="1">
    <location>
        <begin position="185"/>
        <end position="214"/>
    </location>
</feature>
<gene>
    <name evidence="2" type="ORF">BU14_0691s0003</name>
</gene>
<feature type="compositionally biased region" description="Polar residues" evidence="1">
    <location>
        <begin position="234"/>
        <end position="245"/>
    </location>
</feature>
<feature type="region of interest" description="Disordered" evidence="1">
    <location>
        <begin position="111"/>
        <end position="140"/>
    </location>
</feature>
<evidence type="ECO:0000313" key="3">
    <source>
        <dbReference type="Proteomes" id="UP000218209"/>
    </source>
</evidence>
<name>A0A1X6NQM1_PORUM</name>